<dbReference type="Proteomes" id="UP000032414">
    <property type="component" value="Chromosome I"/>
</dbReference>
<dbReference type="HOGENOM" id="CLU_079628_0_0_6"/>
<evidence type="ECO:0000313" key="2">
    <source>
        <dbReference type="EMBL" id="SCY52451.1"/>
    </source>
</evidence>
<reference evidence="1" key="2">
    <citation type="submission" date="2014-09" db="EMBL/GenBank/DDBJ databases">
        <authorList>
            <person name="GOMEZ-VALERO Laura"/>
        </authorList>
    </citation>
    <scope>NUCLEOTIDE SEQUENCE</scope>
    <source>
        <strain evidence="1">ATCC33218</strain>
    </source>
</reference>
<sequence length="247" mass="28463">MKEIALVISCEHAVNIVPKPYQALFAQHQELLATHRGSDFGAQTIALSFSQHFKCDFIQAQATRLLIDCNRSLHHRNCFSEITALLPKEEKNRIIQQYYLPFRQQVEQTIKNHVQQGKLVLHLSVHSFTPELNNLIRNADVGLLYDPKRNNEKRLAKHWQHLLKQHNSGLRVRMNYPYRGISDGFTSALRKIFLDSDYAGIEVESNQILIAEKESLVSLCDTLTRTLNSLITYTKTSLDAKQFHQVL</sequence>
<dbReference type="EMBL" id="LN614830">
    <property type="protein sequence ID" value="CEG59870.1"/>
    <property type="molecule type" value="Genomic_DNA"/>
</dbReference>
<dbReference type="Proteomes" id="UP000182998">
    <property type="component" value="Unassembled WGS sequence"/>
</dbReference>
<name>A0A098GCY6_LEGMI</name>
<evidence type="ECO:0000313" key="4">
    <source>
        <dbReference type="Proteomes" id="UP000182998"/>
    </source>
</evidence>
<reference evidence="2 4" key="3">
    <citation type="submission" date="2016-10" db="EMBL/GenBank/DDBJ databases">
        <authorList>
            <person name="Varghese N."/>
            <person name="Submissions S."/>
        </authorList>
    </citation>
    <scope>NUCLEOTIDE SEQUENCE [LARGE SCALE GENOMIC DNA]</scope>
    <source>
        <strain evidence="2 4">ATCC 33218</strain>
    </source>
</reference>
<dbReference type="Pfam" id="PF05013">
    <property type="entry name" value="FGase"/>
    <property type="match status" value="1"/>
</dbReference>
<dbReference type="InterPro" id="IPR007709">
    <property type="entry name" value="N-FG_amidohydro"/>
</dbReference>
<organism evidence="1 3">
    <name type="scientific">Legionella micdadei</name>
    <name type="common">Tatlockia micdadei</name>
    <dbReference type="NCBI Taxonomy" id="451"/>
    <lineage>
        <taxon>Bacteria</taxon>
        <taxon>Pseudomonadati</taxon>
        <taxon>Pseudomonadota</taxon>
        <taxon>Gammaproteobacteria</taxon>
        <taxon>Legionellales</taxon>
        <taxon>Legionellaceae</taxon>
        <taxon>Legionella</taxon>
    </lineage>
</organism>
<dbReference type="STRING" id="451.B6N58_12680"/>
<dbReference type="EMBL" id="FMVN01000009">
    <property type="protein sequence ID" value="SCY52451.1"/>
    <property type="molecule type" value="Genomic_DNA"/>
</dbReference>
<keyword evidence="4" id="KW-1185">Reference proteome</keyword>
<dbReference type="Gene3D" id="3.40.630.40">
    <property type="entry name" value="Zn-dependent exopeptidases"/>
    <property type="match status" value="1"/>
</dbReference>
<dbReference type="GO" id="GO:0016787">
    <property type="term" value="F:hydrolase activity"/>
    <property type="evidence" value="ECO:0007669"/>
    <property type="project" value="UniProtKB-KW"/>
</dbReference>
<dbReference type="KEGG" id="tmc:LMI_0524"/>
<keyword evidence="1" id="KW-0378">Hydrolase</keyword>
<reference evidence="3" key="1">
    <citation type="submission" date="2014-09" db="EMBL/GenBank/DDBJ databases">
        <authorList>
            <person name="Gomez-Valero L."/>
        </authorList>
    </citation>
    <scope>NUCLEOTIDE SEQUENCE [LARGE SCALE GENOMIC DNA]</scope>
    <source>
        <strain evidence="3">ATCC33218</strain>
    </source>
</reference>
<evidence type="ECO:0000313" key="1">
    <source>
        <dbReference type="EMBL" id="CEG59870.1"/>
    </source>
</evidence>
<dbReference type="AlphaFoldDB" id="A0A098GCY6"/>
<dbReference type="PATRIC" id="fig|451.8.peg.103"/>
<dbReference type="RefSeq" id="WP_045098383.1">
    <property type="nucleotide sequence ID" value="NZ_CP020614.1"/>
</dbReference>
<gene>
    <name evidence="1" type="ORF">LMI_0524</name>
    <name evidence="2" type="ORF">SAMN02982997_01961</name>
</gene>
<proteinExistence type="predicted"/>
<dbReference type="SUPFAM" id="SSF53187">
    <property type="entry name" value="Zn-dependent exopeptidases"/>
    <property type="match status" value="1"/>
</dbReference>
<protein>
    <submittedName>
        <fullName evidence="1 2">N-formylglutamate amidohydrolase</fullName>
    </submittedName>
</protein>
<dbReference type="OrthoDB" id="9815326at2"/>
<accession>A0A098GCY6</accession>
<evidence type="ECO:0000313" key="3">
    <source>
        <dbReference type="Proteomes" id="UP000032414"/>
    </source>
</evidence>